<accession>A0A0B4X6T5</accession>
<dbReference type="PANTHER" id="PTHR43877:SF2">
    <property type="entry name" value="AMINOALKYLPHOSPHONATE N-ACETYLTRANSFERASE-RELATED"/>
    <property type="match status" value="1"/>
</dbReference>
<keyword evidence="5" id="KW-1185">Reference proteome</keyword>
<evidence type="ECO:0000256" key="1">
    <source>
        <dbReference type="ARBA" id="ARBA00022679"/>
    </source>
</evidence>
<dbReference type="SUPFAM" id="SSF55729">
    <property type="entry name" value="Acyl-CoA N-acyltransferases (Nat)"/>
    <property type="match status" value="1"/>
</dbReference>
<evidence type="ECO:0000259" key="3">
    <source>
        <dbReference type="PROSITE" id="PS51186"/>
    </source>
</evidence>
<dbReference type="EMBL" id="CP006877">
    <property type="protein sequence ID" value="AJD42836.1"/>
    <property type="molecule type" value="Genomic_DNA"/>
</dbReference>
<dbReference type="InterPro" id="IPR016181">
    <property type="entry name" value="Acyl_CoA_acyltransferase"/>
</dbReference>
<dbReference type="GO" id="GO:0016747">
    <property type="term" value="F:acyltransferase activity, transferring groups other than amino-acyl groups"/>
    <property type="evidence" value="ECO:0007669"/>
    <property type="project" value="InterPro"/>
</dbReference>
<dbReference type="PANTHER" id="PTHR43877">
    <property type="entry name" value="AMINOALKYLPHOSPHONATE N-ACETYLTRANSFERASE-RELATED-RELATED"/>
    <property type="match status" value="1"/>
</dbReference>
<dbReference type="InterPro" id="IPR000182">
    <property type="entry name" value="GNAT_dom"/>
</dbReference>
<gene>
    <name evidence="4" type="ORF">RGR602_CH03529</name>
</gene>
<dbReference type="Pfam" id="PF00583">
    <property type="entry name" value="Acetyltransf_1"/>
    <property type="match status" value="1"/>
</dbReference>
<proteinExistence type="predicted"/>
<evidence type="ECO:0000256" key="2">
    <source>
        <dbReference type="ARBA" id="ARBA00023315"/>
    </source>
</evidence>
<dbReference type="InterPro" id="IPR050832">
    <property type="entry name" value="Bact_Acetyltransf"/>
</dbReference>
<dbReference type="AlphaFoldDB" id="A0A0B4X6T5"/>
<protein>
    <submittedName>
        <fullName evidence="4">GCN5-related N-acetyltransferase protein</fullName>
    </submittedName>
</protein>
<evidence type="ECO:0000313" key="5">
    <source>
        <dbReference type="Proteomes" id="UP000031368"/>
    </source>
</evidence>
<dbReference type="Proteomes" id="UP000031368">
    <property type="component" value="Chromosome"/>
</dbReference>
<sequence length="170" mass="18984">MAHGGQINIRLLGPEDIEAFRQIRLEALQTEPAAYASTAADWESLTNEEWRHRLTNNAVFVAFHREKPVGMMGLMRQQSSKMAHRATIIMVYVHKSFRGLGAASALLQRLTGHARAVGIRQLELAVSAQNPPAIRFYEREGFSQVGRIPGGIIHDGEEIDDVVMARRIVD</sequence>
<dbReference type="KEGG" id="rga:RGR602_CH03529"/>
<feature type="domain" description="N-acetyltransferase" evidence="3">
    <location>
        <begin position="7"/>
        <end position="169"/>
    </location>
</feature>
<dbReference type="RefSeq" id="WP_063855996.1">
    <property type="nucleotide sequence ID" value="NZ_CP006877.1"/>
</dbReference>
<reference evidence="4 5" key="1">
    <citation type="submission" date="2013-11" db="EMBL/GenBank/DDBJ databases">
        <title>Complete genome sequence of Rhizobium gallicum bv. gallicum R602.</title>
        <authorList>
            <person name="Bustos P."/>
            <person name="Santamaria R.I."/>
            <person name="Lozano L."/>
            <person name="Acosta J.L."/>
            <person name="Ormeno-Orrillo E."/>
            <person name="Rogel M.A."/>
            <person name="Romero D."/>
            <person name="Cevallos M.A."/>
            <person name="Martinez-Romero E."/>
            <person name="Gonzalez V."/>
        </authorList>
    </citation>
    <scope>NUCLEOTIDE SEQUENCE [LARGE SCALE GENOMIC DNA]</scope>
    <source>
        <strain evidence="4 5">R602</strain>
    </source>
</reference>
<dbReference type="PROSITE" id="PS51186">
    <property type="entry name" value="GNAT"/>
    <property type="match status" value="1"/>
</dbReference>
<dbReference type="HOGENOM" id="CLU_013985_19_4_5"/>
<dbReference type="CDD" id="cd04301">
    <property type="entry name" value="NAT_SF"/>
    <property type="match status" value="1"/>
</dbReference>
<keyword evidence="1 4" id="KW-0808">Transferase</keyword>
<keyword evidence="2" id="KW-0012">Acyltransferase</keyword>
<name>A0A0B4X6T5_9HYPH</name>
<evidence type="ECO:0000313" key="4">
    <source>
        <dbReference type="EMBL" id="AJD42836.1"/>
    </source>
</evidence>
<organism evidence="4 5">
    <name type="scientific">Rhizobium gallicum bv. gallicum R602sp</name>
    <dbReference type="NCBI Taxonomy" id="1041138"/>
    <lineage>
        <taxon>Bacteria</taxon>
        <taxon>Pseudomonadati</taxon>
        <taxon>Pseudomonadota</taxon>
        <taxon>Alphaproteobacteria</taxon>
        <taxon>Hyphomicrobiales</taxon>
        <taxon>Rhizobiaceae</taxon>
        <taxon>Rhizobium/Agrobacterium group</taxon>
        <taxon>Rhizobium</taxon>
    </lineage>
</organism>
<dbReference type="Gene3D" id="3.40.630.30">
    <property type="match status" value="1"/>
</dbReference>